<gene>
    <name evidence="8" type="ORF">WR25_07376</name>
</gene>
<keyword evidence="3" id="KW-0378">Hydrolase</keyword>
<evidence type="ECO:0000256" key="5">
    <source>
        <dbReference type="ARBA" id="ARBA00040357"/>
    </source>
</evidence>
<dbReference type="EMBL" id="LIAE01007802">
    <property type="protein sequence ID" value="PAV76876.1"/>
    <property type="molecule type" value="Genomic_DNA"/>
</dbReference>
<feature type="chain" id="PRO_5012878126" description="2-phosphoxylose phosphatase 1" evidence="7">
    <location>
        <begin position="22"/>
        <end position="340"/>
    </location>
</feature>
<dbReference type="InterPro" id="IPR033379">
    <property type="entry name" value="Acid_Pase_AS"/>
</dbReference>
<sequence>MHLYYLIFIIAFQYYFLNINADELEQVNLLFRHGIRTPLECYPDDPYLSYWNQWPKGELLPDGMAQAITIGVTLKRRYTDTLKFMSPNYKRWDLLQVDYSCPRDLEIYAERASNPKYLEWLLVSHGVLLEKVYMNTGIKITNAQGALNFFDCIKLEHDSFNFTLPSWLDQKTFDEAMQVREMTFEYVYGGPGFGEPASHEMNRLRAGNLLKTWIGNMQLMMNSSNETYKMVAYGAHDTTIVPLLRIFDVKERLLGTGNPDFTSMVALELWKKNDGSYVVKAFYYPNSKMGSINFTSMISGCPPVDECPFDIFVNRSKSYLPDDINAASFFFNFYFIWMLL</sequence>
<dbReference type="Pfam" id="PF00328">
    <property type="entry name" value="His_Phos_2"/>
    <property type="match status" value="1"/>
</dbReference>
<dbReference type="PANTHER" id="PTHR11567">
    <property type="entry name" value="ACID PHOSPHATASE-RELATED"/>
    <property type="match status" value="1"/>
</dbReference>
<keyword evidence="7" id="KW-0732">Signal</keyword>
<dbReference type="Gene3D" id="3.40.50.1240">
    <property type="entry name" value="Phosphoglycerate mutase-like"/>
    <property type="match status" value="2"/>
</dbReference>
<comment type="catalytic activity">
    <reaction evidence="4">
        <text>3-O-[beta-D-GlcA-(1-&gt;3)-beta-D-Gal-(1-&gt;3)-beta-D-Gal-(1-&gt;4)-beta-D-2-O-P-Xyl]-L-seryl-[protein] + H2O = 3-O-(beta-D-GlcA-(1-&gt;3)-beta-D-Gal-(1-&gt;3)-beta-D-Gal-(1-&gt;4)-beta-D-Xyl)-L-seryl-[protein] + phosphate</text>
        <dbReference type="Rhea" id="RHEA:56512"/>
        <dbReference type="Rhea" id="RHEA-COMP:12573"/>
        <dbReference type="Rhea" id="RHEA-COMP:14559"/>
        <dbReference type="ChEBI" id="CHEBI:15377"/>
        <dbReference type="ChEBI" id="CHEBI:43474"/>
        <dbReference type="ChEBI" id="CHEBI:132093"/>
        <dbReference type="ChEBI" id="CHEBI:140495"/>
    </reaction>
</comment>
<comment type="catalytic activity">
    <reaction evidence="1">
        <text>a phosphate monoester + H2O = an alcohol + phosphate</text>
        <dbReference type="Rhea" id="RHEA:15017"/>
        <dbReference type="ChEBI" id="CHEBI:15377"/>
        <dbReference type="ChEBI" id="CHEBI:30879"/>
        <dbReference type="ChEBI" id="CHEBI:43474"/>
        <dbReference type="ChEBI" id="CHEBI:67140"/>
        <dbReference type="EC" id="3.1.3.2"/>
    </reaction>
</comment>
<protein>
    <recommendedName>
        <fullName evidence="5">2-phosphoxylose phosphatase 1</fullName>
    </recommendedName>
    <alternativeName>
        <fullName evidence="6">Acid phosphatase-like protein 2</fullName>
    </alternativeName>
</protein>
<evidence type="ECO:0000256" key="4">
    <source>
        <dbReference type="ARBA" id="ARBA00036311"/>
    </source>
</evidence>
<dbReference type="InterPro" id="IPR000560">
    <property type="entry name" value="His_Pase_clade-2"/>
</dbReference>
<evidence type="ECO:0000256" key="6">
    <source>
        <dbReference type="ARBA" id="ARBA00041499"/>
    </source>
</evidence>
<dbReference type="InterPro" id="IPR029033">
    <property type="entry name" value="His_PPase_superfam"/>
</dbReference>
<dbReference type="OrthoDB" id="258392at2759"/>
<dbReference type="STRING" id="2018661.A0A2A2KSB5"/>
<accession>A0A2A2KSB5</accession>
<proteinExistence type="inferred from homology"/>
<dbReference type="GO" id="GO:0003993">
    <property type="term" value="F:acid phosphatase activity"/>
    <property type="evidence" value="ECO:0007669"/>
    <property type="project" value="UniProtKB-EC"/>
</dbReference>
<keyword evidence="9" id="KW-1185">Reference proteome</keyword>
<evidence type="ECO:0000313" key="8">
    <source>
        <dbReference type="EMBL" id="PAV76876.1"/>
    </source>
</evidence>
<evidence type="ECO:0000313" key="9">
    <source>
        <dbReference type="Proteomes" id="UP000218231"/>
    </source>
</evidence>
<dbReference type="Proteomes" id="UP000218231">
    <property type="component" value="Unassembled WGS sequence"/>
</dbReference>
<dbReference type="PROSITE" id="PS00616">
    <property type="entry name" value="HIS_ACID_PHOSPHAT_1"/>
    <property type="match status" value="1"/>
</dbReference>
<name>A0A2A2KSB5_9BILA</name>
<dbReference type="AlphaFoldDB" id="A0A2A2KSB5"/>
<dbReference type="PANTHER" id="PTHR11567:SF110">
    <property type="entry name" value="2-PHOSPHOXYLOSE PHOSPHATASE 1"/>
    <property type="match status" value="1"/>
</dbReference>
<comment type="similarity">
    <text evidence="2">Belongs to the histidine acid phosphatase family.</text>
</comment>
<evidence type="ECO:0000256" key="3">
    <source>
        <dbReference type="ARBA" id="ARBA00022801"/>
    </source>
</evidence>
<dbReference type="SUPFAM" id="SSF53254">
    <property type="entry name" value="Phosphoglycerate mutase-like"/>
    <property type="match status" value="1"/>
</dbReference>
<comment type="caution">
    <text evidence="8">The sequence shown here is derived from an EMBL/GenBank/DDBJ whole genome shotgun (WGS) entry which is preliminary data.</text>
</comment>
<feature type="signal peptide" evidence="7">
    <location>
        <begin position="1"/>
        <end position="21"/>
    </location>
</feature>
<evidence type="ECO:0000256" key="1">
    <source>
        <dbReference type="ARBA" id="ARBA00000032"/>
    </source>
</evidence>
<evidence type="ECO:0000256" key="2">
    <source>
        <dbReference type="ARBA" id="ARBA00005375"/>
    </source>
</evidence>
<organism evidence="8 9">
    <name type="scientific">Diploscapter pachys</name>
    <dbReference type="NCBI Taxonomy" id="2018661"/>
    <lineage>
        <taxon>Eukaryota</taxon>
        <taxon>Metazoa</taxon>
        <taxon>Ecdysozoa</taxon>
        <taxon>Nematoda</taxon>
        <taxon>Chromadorea</taxon>
        <taxon>Rhabditida</taxon>
        <taxon>Rhabditina</taxon>
        <taxon>Rhabditomorpha</taxon>
        <taxon>Rhabditoidea</taxon>
        <taxon>Rhabditidae</taxon>
        <taxon>Diploscapter</taxon>
    </lineage>
</organism>
<reference evidence="8 9" key="1">
    <citation type="journal article" date="2017" name="Curr. Biol.">
        <title>Genome architecture and evolution of a unichromosomal asexual nematode.</title>
        <authorList>
            <person name="Fradin H."/>
            <person name="Zegar C."/>
            <person name="Gutwein M."/>
            <person name="Lucas J."/>
            <person name="Kovtun M."/>
            <person name="Corcoran D."/>
            <person name="Baugh L.R."/>
            <person name="Kiontke K."/>
            <person name="Gunsalus K."/>
            <person name="Fitch D.H."/>
            <person name="Piano F."/>
        </authorList>
    </citation>
    <scope>NUCLEOTIDE SEQUENCE [LARGE SCALE GENOMIC DNA]</scope>
    <source>
        <strain evidence="8">PF1309</strain>
    </source>
</reference>
<dbReference type="CDD" id="cd07061">
    <property type="entry name" value="HP_HAP_like"/>
    <property type="match status" value="1"/>
</dbReference>
<evidence type="ECO:0000256" key="7">
    <source>
        <dbReference type="SAM" id="SignalP"/>
    </source>
</evidence>
<dbReference type="InterPro" id="IPR050645">
    <property type="entry name" value="Histidine_acid_phosphatase"/>
</dbReference>